<organism evidence="2 3">
    <name type="scientific">Vigna mungo</name>
    <name type="common">Black gram</name>
    <name type="synonym">Phaseolus mungo</name>
    <dbReference type="NCBI Taxonomy" id="3915"/>
    <lineage>
        <taxon>Eukaryota</taxon>
        <taxon>Viridiplantae</taxon>
        <taxon>Streptophyta</taxon>
        <taxon>Embryophyta</taxon>
        <taxon>Tracheophyta</taxon>
        <taxon>Spermatophyta</taxon>
        <taxon>Magnoliopsida</taxon>
        <taxon>eudicotyledons</taxon>
        <taxon>Gunneridae</taxon>
        <taxon>Pentapetalae</taxon>
        <taxon>rosids</taxon>
        <taxon>fabids</taxon>
        <taxon>Fabales</taxon>
        <taxon>Fabaceae</taxon>
        <taxon>Papilionoideae</taxon>
        <taxon>50 kb inversion clade</taxon>
        <taxon>NPAAA clade</taxon>
        <taxon>indigoferoid/millettioid clade</taxon>
        <taxon>Phaseoleae</taxon>
        <taxon>Vigna</taxon>
    </lineage>
</organism>
<dbReference type="AlphaFoldDB" id="A0AAQ3RL14"/>
<name>A0AAQ3RL14_VIGMU</name>
<reference evidence="2 3" key="1">
    <citation type="journal article" date="2023" name="Life. Sci Alliance">
        <title>Evolutionary insights into 3D genome organization and epigenetic landscape of Vigna mungo.</title>
        <authorList>
            <person name="Junaid A."/>
            <person name="Singh B."/>
            <person name="Bhatia S."/>
        </authorList>
    </citation>
    <scope>NUCLEOTIDE SEQUENCE [LARGE SCALE GENOMIC DNA]</scope>
    <source>
        <strain evidence="2">Urdbean</strain>
    </source>
</reference>
<proteinExistence type="predicted"/>
<evidence type="ECO:0000313" key="2">
    <source>
        <dbReference type="EMBL" id="WVY99243.1"/>
    </source>
</evidence>
<sequence>MERSGDGRPAIGDEVLEREIDGVSPVCLCGEKSVLRTARTAQNKGKQFWDSLSNMDDDGIEETYTNLKWEGNDESFSNREEIRGGTKMMSDLHKSVKVVEKWIKFGYSFPKFPKINFGTPSPPYHFSRGNLFVGASLVSLSLFEKRGGADTDDSALVGGHLPFPVLSLFIFSSIDARLVALSQFEEVSFADADSSLLVAGLRVEWLEFLFFVLGVAAKVVVRVYWFLQESRYIRFEDFEGFLKDIIGRLLEEERVVLVTLIRVSKWCCRENDCSFYRVVVYIRFVS</sequence>
<gene>
    <name evidence="2" type="ORF">V8G54_031394</name>
</gene>
<dbReference type="Proteomes" id="UP001374535">
    <property type="component" value="Chromosome 9"/>
</dbReference>
<accession>A0AAQ3RL14</accession>
<keyword evidence="1" id="KW-1133">Transmembrane helix</keyword>
<protein>
    <submittedName>
        <fullName evidence="2">Uncharacterized protein</fullName>
    </submittedName>
</protein>
<evidence type="ECO:0000256" key="1">
    <source>
        <dbReference type="SAM" id="Phobius"/>
    </source>
</evidence>
<keyword evidence="3" id="KW-1185">Reference proteome</keyword>
<dbReference type="EMBL" id="CP144692">
    <property type="protein sequence ID" value="WVY99243.1"/>
    <property type="molecule type" value="Genomic_DNA"/>
</dbReference>
<evidence type="ECO:0000313" key="3">
    <source>
        <dbReference type="Proteomes" id="UP001374535"/>
    </source>
</evidence>
<keyword evidence="1" id="KW-0472">Membrane</keyword>
<feature type="transmembrane region" description="Helical" evidence="1">
    <location>
        <begin position="205"/>
        <end position="227"/>
    </location>
</feature>
<keyword evidence="1" id="KW-0812">Transmembrane</keyword>